<organism evidence="1 2">
    <name type="scientific">Pedobacter lusitanus</name>
    <dbReference type="NCBI Taxonomy" id="1503925"/>
    <lineage>
        <taxon>Bacteria</taxon>
        <taxon>Pseudomonadati</taxon>
        <taxon>Bacteroidota</taxon>
        <taxon>Sphingobacteriia</taxon>
        <taxon>Sphingobacteriales</taxon>
        <taxon>Sphingobacteriaceae</taxon>
        <taxon>Pedobacter</taxon>
    </lineage>
</organism>
<comment type="caution">
    <text evidence="1">The sequence shown here is derived from an EMBL/GenBank/DDBJ whole genome shotgun (WGS) entry which is preliminary data.</text>
</comment>
<proteinExistence type="predicted"/>
<dbReference type="EMBL" id="JXRA01000047">
    <property type="protein sequence ID" value="KIO77089.1"/>
    <property type="molecule type" value="Genomic_DNA"/>
</dbReference>
<evidence type="ECO:0000313" key="2">
    <source>
        <dbReference type="Proteomes" id="UP000032049"/>
    </source>
</evidence>
<dbReference type="AlphaFoldDB" id="A0A0D0FX44"/>
<name>A0A0D0FX44_9SPHI</name>
<sequence>MKNLFNVSPFILLLVPFFVMTILVISISSARPAQGTEMAAKTTANQSCTLTNNNILIAK</sequence>
<accession>A0A0D0FX44</accession>
<dbReference type="OrthoDB" id="773105at2"/>
<keyword evidence="2" id="KW-1185">Reference proteome</keyword>
<dbReference type="RefSeq" id="WP_041882091.1">
    <property type="nucleotide sequence ID" value="NZ_CP157278.1"/>
</dbReference>
<dbReference type="Proteomes" id="UP000032049">
    <property type="component" value="Unassembled WGS sequence"/>
</dbReference>
<evidence type="ECO:0000313" key="1">
    <source>
        <dbReference type="EMBL" id="KIO77089.1"/>
    </source>
</evidence>
<gene>
    <name evidence="1" type="ORF">TH53_11525</name>
</gene>
<protein>
    <submittedName>
        <fullName evidence="1">Uncharacterized protein</fullName>
    </submittedName>
</protein>
<reference evidence="1 2" key="1">
    <citation type="submission" date="2015-01" db="EMBL/GenBank/DDBJ databases">
        <title>Draft genome sequence of Pedobacter sp. NL19 isolated from sludge of an effluent treatment pond in an abandoned uranium mine.</title>
        <authorList>
            <person name="Santos T."/>
            <person name="Caetano T."/>
            <person name="Covas C."/>
            <person name="Cruz A."/>
            <person name="Mendo S."/>
        </authorList>
    </citation>
    <scope>NUCLEOTIDE SEQUENCE [LARGE SCALE GENOMIC DNA]</scope>
    <source>
        <strain evidence="1 2">NL19</strain>
    </source>
</reference>